<dbReference type="Pfam" id="PF03852">
    <property type="entry name" value="Vsr"/>
    <property type="match status" value="1"/>
</dbReference>
<evidence type="ECO:0000313" key="10">
    <source>
        <dbReference type="Proteomes" id="UP000636394"/>
    </source>
</evidence>
<dbReference type="EMBL" id="CP072829">
    <property type="protein sequence ID" value="QTU84143.1"/>
    <property type="molecule type" value="Genomic_DNA"/>
</dbReference>
<reference evidence="9" key="2">
    <citation type="submission" date="2021-04" db="EMBL/GenBank/DDBJ databases">
        <title>Novel species in family Eggerthellaceae.</title>
        <authorList>
            <person name="Zhang G."/>
        </authorList>
    </citation>
    <scope>NUCLEOTIDE SEQUENCE</scope>
    <source>
        <strain evidence="9">Zg-886</strain>
    </source>
</reference>
<evidence type="ECO:0000256" key="7">
    <source>
        <dbReference type="SAM" id="MobiDB-lite"/>
    </source>
</evidence>
<keyword evidence="1" id="KW-0540">Nuclease</keyword>
<dbReference type="NCBIfam" id="TIGR00632">
    <property type="entry name" value="vsr"/>
    <property type="match status" value="1"/>
</dbReference>
<name>A0A9E6SU64_9ACTN</name>
<evidence type="ECO:0000256" key="5">
    <source>
        <dbReference type="ARBA" id="ARBA00023204"/>
    </source>
</evidence>
<comment type="similarity">
    <text evidence="6">Belongs to the Vsr family.</text>
</comment>
<evidence type="ECO:0000313" key="11">
    <source>
        <dbReference type="Proteomes" id="UP000671910"/>
    </source>
</evidence>
<dbReference type="InterPro" id="IPR011335">
    <property type="entry name" value="Restrct_endonuc-II-like"/>
</dbReference>
<dbReference type="SUPFAM" id="SSF52980">
    <property type="entry name" value="Restriction endonuclease-like"/>
    <property type="match status" value="1"/>
</dbReference>
<organism evidence="9 11">
    <name type="scientific">Xiamenia xianingshaonis</name>
    <dbReference type="NCBI Taxonomy" id="2682776"/>
    <lineage>
        <taxon>Bacteria</taxon>
        <taxon>Bacillati</taxon>
        <taxon>Actinomycetota</taxon>
        <taxon>Coriobacteriia</taxon>
        <taxon>Eggerthellales</taxon>
        <taxon>Eggerthellaceae</taxon>
        <taxon>Xiamenia</taxon>
    </lineage>
</organism>
<dbReference type="CDD" id="cd00221">
    <property type="entry name" value="Vsr"/>
    <property type="match status" value="1"/>
</dbReference>
<dbReference type="AlphaFoldDB" id="A0A9E6SU64"/>
<reference evidence="8 10" key="1">
    <citation type="submission" date="2019-11" db="EMBL/GenBank/DDBJ databases">
        <title>Eggerthellaceae novel genus isolated from the rectal contents of marmort.</title>
        <authorList>
            <person name="Zhang G."/>
        </authorList>
    </citation>
    <scope>NUCLEOTIDE SEQUENCE [LARGE SCALE GENOMIC DNA]</scope>
    <source>
        <strain evidence="10">zg-886</strain>
        <strain evidence="8">Zg-886</strain>
    </source>
</reference>
<protein>
    <submittedName>
        <fullName evidence="8">DNA mismatch endonuclease Vsr</fullName>
    </submittedName>
    <submittedName>
        <fullName evidence="9">Very short patch repair endonuclease</fullName>
    </submittedName>
</protein>
<accession>A0A9E6SU64</accession>
<evidence type="ECO:0000256" key="2">
    <source>
        <dbReference type="ARBA" id="ARBA00022759"/>
    </source>
</evidence>
<evidence type="ECO:0000256" key="3">
    <source>
        <dbReference type="ARBA" id="ARBA00022763"/>
    </source>
</evidence>
<dbReference type="EMBL" id="WPCR01000006">
    <property type="protein sequence ID" value="NHM14246.1"/>
    <property type="molecule type" value="Genomic_DNA"/>
</dbReference>
<dbReference type="InterPro" id="IPR004603">
    <property type="entry name" value="DNA_mismatch_endonuc_vsr"/>
</dbReference>
<keyword evidence="2 9" id="KW-0255">Endonuclease</keyword>
<keyword evidence="5" id="KW-0234">DNA repair</keyword>
<gene>
    <name evidence="8" type="primary">vsr</name>
    <name evidence="8" type="ORF">GMI68_05610</name>
    <name evidence="9" type="ORF">J7S26_07260</name>
</gene>
<dbReference type="GO" id="GO:0016787">
    <property type="term" value="F:hydrolase activity"/>
    <property type="evidence" value="ECO:0007669"/>
    <property type="project" value="UniProtKB-KW"/>
</dbReference>
<keyword evidence="4" id="KW-0378">Hydrolase</keyword>
<feature type="region of interest" description="Disordered" evidence="7">
    <location>
        <begin position="26"/>
        <end position="65"/>
    </location>
</feature>
<evidence type="ECO:0000313" key="8">
    <source>
        <dbReference type="EMBL" id="NHM14246.1"/>
    </source>
</evidence>
<sequence length="201" mass="22249">MNKGRLVFMAESDTFVILPDEEAQTAVAPGSDGAGGASSGASLRAPAASSAAVRKSMQGNKGKNTKPELLVRQRLREAGLTGYRIHWNKVPGKPDVAWPGKRVALFVQGCFWHRCPHCKPPMPKSHIEYWVVKFDRNVERDERTLRELEDVGWRVHVIWECQLKKRNIDATMADLLPQLAAELGKELKTPAGEPTGAEQAE</sequence>
<proteinExistence type="inferred from homology"/>
<dbReference type="Proteomes" id="UP000636394">
    <property type="component" value="Unassembled WGS sequence"/>
</dbReference>
<dbReference type="KEGG" id="ebz:J7S26_07260"/>
<dbReference type="Proteomes" id="UP000671910">
    <property type="component" value="Chromosome"/>
</dbReference>
<evidence type="ECO:0000256" key="1">
    <source>
        <dbReference type="ARBA" id="ARBA00022722"/>
    </source>
</evidence>
<evidence type="ECO:0000256" key="4">
    <source>
        <dbReference type="ARBA" id="ARBA00022801"/>
    </source>
</evidence>
<evidence type="ECO:0000313" key="9">
    <source>
        <dbReference type="EMBL" id="QTU84143.1"/>
    </source>
</evidence>
<dbReference type="GO" id="GO:0006298">
    <property type="term" value="P:mismatch repair"/>
    <property type="evidence" value="ECO:0007669"/>
    <property type="project" value="InterPro"/>
</dbReference>
<evidence type="ECO:0000256" key="6">
    <source>
        <dbReference type="ARBA" id="ARBA00029466"/>
    </source>
</evidence>
<keyword evidence="3" id="KW-0227">DNA damage</keyword>
<keyword evidence="10" id="KW-1185">Reference proteome</keyword>
<dbReference type="Gene3D" id="3.40.960.10">
    <property type="entry name" value="VSR Endonuclease"/>
    <property type="match status" value="1"/>
</dbReference>
<dbReference type="GO" id="GO:0004519">
    <property type="term" value="F:endonuclease activity"/>
    <property type="evidence" value="ECO:0007669"/>
    <property type="project" value="UniProtKB-KW"/>
</dbReference>
<feature type="compositionally biased region" description="Low complexity" evidence="7">
    <location>
        <begin position="39"/>
        <end position="52"/>
    </location>
</feature>